<reference evidence="1 2" key="1">
    <citation type="submission" date="2021-02" db="EMBL/GenBank/DDBJ databases">
        <title>Alicyclobacillus curvatus sp. nov. and Alicyclobacillus mengziensis sp. nov., two acidophilic bacteria isolated from acid mine drainage.</title>
        <authorList>
            <person name="Huang Y."/>
        </authorList>
    </citation>
    <scope>NUCLEOTIDE SEQUENCE [LARGE SCALE GENOMIC DNA]</scope>
    <source>
        <strain evidence="1 2">S30H14</strain>
    </source>
</reference>
<evidence type="ECO:0000313" key="2">
    <source>
        <dbReference type="Proteomes" id="UP000663505"/>
    </source>
</evidence>
<dbReference type="NCBIfam" id="TIGR02530">
    <property type="entry name" value="flg_new"/>
    <property type="match status" value="1"/>
</dbReference>
<dbReference type="KEGG" id="afx:JZ786_12150"/>
<proteinExistence type="predicted"/>
<sequence length="111" mass="11960">MRNKSTGAVAGNGLSPSFQDLLQASAFGTSRLKVSSHAQTRLQERGIQLSKSDWNRVETAVERASQKGSKDAYLMMGKVGLVVNVPNRTVITAMDHTSQTIVTNIDSIVVV</sequence>
<name>A0A9X7W3V6_9BACL</name>
<dbReference type="Proteomes" id="UP000663505">
    <property type="component" value="Chromosome"/>
</dbReference>
<gene>
    <name evidence="1" type="ORF">JZ786_12150</name>
</gene>
<evidence type="ECO:0008006" key="3">
    <source>
        <dbReference type="Google" id="ProtNLM"/>
    </source>
</evidence>
<dbReference type="EMBL" id="CP071182">
    <property type="protein sequence ID" value="QSO49845.1"/>
    <property type="molecule type" value="Genomic_DNA"/>
</dbReference>
<keyword evidence="2" id="KW-1185">Reference proteome</keyword>
<protein>
    <recommendedName>
        <fullName evidence="3">Flagellar operon protein</fullName>
    </recommendedName>
</protein>
<accession>A0A9X7W3V6</accession>
<dbReference type="InterPro" id="IPR013367">
    <property type="entry name" value="Flagellar_put"/>
</dbReference>
<dbReference type="AlphaFoldDB" id="A0A9X7W3V6"/>
<evidence type="ECO:0000313" key="1">
    <source>
        <dbReference type="EMBL" id="QSO49845.1"/>
    </source>
</evidence>
<organism evidence="1 2">
    <name type="scientific">Alicyclobacillus mengziensis</name>
    <dbReference type="NCBI Taxonomy" id="2931921"/>
    <lineage>
        <taxon>Bacteria</taxon>
        <taxon>Bacillati</taxon>
        <taxon>Bacillota</taxon>
        <taxon>Bacilli</taxon>
        <taxon>Bacillales</taxon>
        <taxon>Alicyclobacillaceae</taxon>
        <taxon>Alicyclobacillus</taxon>
    </lineage>
</organism>